<evidence type="ECO:0000256" key="6">
    <source>
        <dbReference type="ARBA" id="ARBA00022723"/>
    </source>
</evidence>
<keyword evidence="8" id="KW-0862">Zinc</keyword>
<sequence>TLARSNPQRHGKWLYSYNEVYVIADLVVQYYCLKQFGGSMAENFYGLERVSANCEEKGRKFLKAKDRYWSILFLVVIPYIRRKVEIYFREWRLCYADGILREGNWKDKFKVILVKLYPWIYFISTLSSLILLLKYSVSRSKYPSLSLLLSGVHLVRASGESMAEWEMKKQINWKSGILNVVPTLLALGTKWMLEFGAFGLQFAEWWMASGSAPFSAIAALPVPDFPNFEFKEKLCPLCKRLQDTPTLLPISG</sequence>
<evidence type="ECO:0000256" key="10">
    <source>
        <dbReference type="ARBA" id="ARBA00022989"/>
    </source>
</evidence>
<dbReference type="PANTHER" id="PTHR12888">
    <property type="entry name" value="PEROXISOME ASSEMBLY PROTEIN 12 PEROXIN-12"/>
    <property type="match status" value="1"/>
</dbReference>
<dbReference type="GO" id="GO:0016558">
    <property type="term" value="P:protein import into peroxisome matrix"/>
    <property type="evidence" value="ECO:0007669"/>
    <property type="project" value="InterPro"/>
</dbReference>
<evidence type="ECO:0000256" key="3">
    <source>
        <dbReference type="ARBA" id="ARBA00008704"/>
    </source>
</evidence>
<gene>
    <name evidence="15" type="ORF">QYM36_012114</name>
</gene>
<reference evidence="15" key="1">
    <citation type="submission" date="2023-07" db="EMBL/GenBank/DDBJ databases">
        <title>Chromosome-level genome assembly of Artemia franciscana.</title>
        <authorList>
            <person name="Jo E."/>
        </authorList>
    </citation>
    <scope>NUCLEOTIDE SEQUENCE</scope>
    <source>
        <tissue evidence="15">Whole body</tissue>
    </source>
</reference>
<dbReference type="AlphaFoldDB" id="A0AA88L2J4"/>
<keyword evidence="9" id="KW-0653">Protein transport</keyword>
<name>A0AA88L2J4_ARTSF</name>
<evidence type="ECO:0000259" key="14">
    <source>
        <dbReference type="Pfam" id="PF04757"/>
    </source>
</evidence>
<organism evidence="15 16">
    <name type="scientific">Artemia franciscana</name>
    <name type="common">Brine shrimp</name>
    <name type="synonym">Artemia sanfranciscana</name>
    <dbReference type="NCBI Taxonomy" id="6661"/>
    <lineage>
        <taxon>Eukaryota</taxon>
        <taxon>Metazoa</taxon>
        <taxon>Ecdysozoa</taxon>
        <taxon>Arthropoda</taxon>
        <taxon>Crustacea</taxon>
        <taxon>Branchiopoda</taxon>
        <taxon>Anostraca</taxon>
        <taxon>Artemiidae</taxon>
        <taxon>Artemia</taxon>
    </lineage>
</organism>
<evidence type="ECO:0000256" key="9">
    <source>
        <dbReference type="ARBA" id="ARBA00022927"/>
    </source>
</evidence>
<keyword evidence="6" id="KW-0479">Metal-binding</keyword>
<keyword evidence="5 13" id="KW-0812">Transmembrane</keyword>
<dbReference type="PANTHER" id="PTHR12888:SF0">
    <property type="entry name" value="PEROXISOME ASSEMBLY PROTEIN 12"/>
    <property type="match status" value="1"/>
</dbReference>
<evidence type="ECO:0000256" key="4">
    <source>
        <dbReference type="ARBA" id="ARBA00022448"/>
    </source>
</evidence>
<dbReference type="GO" id="GO:0005778">
    <property type="term" value="C:peroxisomal membrane"/>
    <property type="evidence" value="ECO:0007669"/>
    <property type="project" value="UniProtKB-SubCell"/>
</dbReference>
<comment type="subcellular location">
    <subcellularLocation>
        <location evidence="1">Peroxisome membrane</location>
        <topology evidence="1">Multi-pass membrane protein</topology>
    </subcellularLocation>
</comment>
<evidence type="ECO:0000313" key="16">
    <source>
        <dbReference type="Proteomes" id="UP001187531"/>
    </source>
</evidence>
<keyword evidence="12" id="KW-0576">Peroxisome</keyword>
<comment type="pathway">
    <text evidence="2">Protein modification; protein ubiquitination.</text>
</comment>
<dbReference type="GO" id="GO:0004842">
    <property type="term" value="F:ubiquitin-protein transferase activity"/>
    <property type="evidence" value="ECO:0007669"/>
    <property type="project" value="TreeGrafter"/>
</dbReference>
<protein>
    <recommendedName>
        <fullName evidence="14">Pex N-terminal domain-containing protein</fullName>
    </recommendedName>
</protein>
<keyword evidence="16" id="KW-1185">Reference proteome</keyword>
<dbReference type="GO" id="GO:0006513">
    <property type="term" value="P:protein monoubiquitination"/>
    <property type="evidence" value="ECO:0007669"/>
    <property type="project" value="TreeGrafter"/>
</dbReference>
<evidence type="ECO:0000256" key="13">
    <source>
        <dbReference type="SAM" id="Phobius"/>
    </source>
</evidence>
<feature type="domain" description="Pex N-terminal" evidence="14">
    <location>
        <begin position="13"/>
        <end position="208"/>
    </location>
</feature>
<evidence type="ECO:0000256" key="7">
    <source>
        <dbReference type="ARBA" id="ARBA00022771"/>
    </source>
</evidence>
<comment type="similarity">
    <text evidence="3">Belongs to the pex2/pex10/pex12 family.</text>
</comment>
<evidence type="ECO:0000256" key="12">
    <source>
        <dbReference type="ARBA" id="ARBA00023140"/>
    </source>
</evidence>
<comment type="caution">
    <text evidence="15">The sequence shown here is derived from an EMBL/GenBank/DDBJ whole genome shotgun (WGS) entry which is preliminary data.</text>
</comment>
<dbReference type="EMBL" id="JAVRJZ010000016">
    <property type="protein sequence ID" value="KAK2710819.1"/>
    <property type="molecule type" value="Genomic_DNA"/>
</dbReference>
<evidence type="ECO:0000256" key="1">
    <source>
        <dbReference type="ARBA" id="ARBA00004585"/>
    </source>
</evidence>
<dbReference type="Pfam" id="PF04757">
    <property type="entry name" value="Pex2_Pex12"/>
    <property type="match status" value="1"/>
</dbReference>
<proteinExistence type="inferred from homology"/>
<evidence type="ECO:0000256" key="11">
    <source>
        <dbReference type="ARBA" id="ARBA00023136"/>
    </source>
</evidence>
<dbReference type="Proteomes" id="UP001187531">
    <property type="component" value="Unassembled WGS sequence"/>
</dbReference>
<evidence type="ECO:0000256" key="5">
    <source>
        <dbReference type="ARBA" id="ARBA00022692"/>
    </source>
</evidence>
<feature type="non-terminal residue" evidence="15">
    <location>
        <position position="1"/>
    </location>
</feature>
<keyword evidence="10 13" id="KW-1133">Transmembrane helix</keyword>
<feature type="transmembrane region" description="Helical" evidence="13">
    <location>
        <begin position="116"/>
        <end position="136"/>
    </location>
</feature>
<feature type="non-terminal residue" evidence="15">
    <location>
        <position position="252"/>
    </location>
</feature>
<dbReference type="InterPro" id="IPR017375">
    <property type="entry name" value="PEX12"/>
</dbReference>
<keyword evidence="4" id="KW-0813">Transport</keyword>
<keyword evidence="11 13" id="KW-0472">Membrane</keyword>
<dbReference type="InterPro" id="IPR006845">
    <property type="entry name" value="Pex_N"/>
</dbReference>
<dbReference type="GO" id="GO:0008270">
    <property type="term" value="F:zinc ion binding"/>
    <property type="evidence" value="ECO:0007669"/>
    <property type="project" value="UniProtKB-KW"/>
</dbReference>
<dbReference type="GO" id="GO:1990429">
    <property type="term" value="C:peroxisomal importomer complex"/>
    <property type="evidence" value="ECO:0007669"/>
    <property type="project" value="TreeGrafter"/>
</dbReference>
<keyword evidence="7" id="KW-0863">Zinc-finger</keyword>
<evidence type="ECO:0000256" key="8">
    <source>
        <dbReference type="ARBA" id="ARBA00022833"/>
    </source>
</evidence>
<evidence type="ECO:0000256" key="2">
    <source>
        <dbReference type="ARBA" id="ARBA00004906"/>
    </source>
</evidence>
<evidence type="ECO:0000313" key="15">
    <source>
        <dbReference type="EMBL" id="KAK2710819.1"/>
    </source>
</evidence>
<accession>A0AA88L2J4</accession>